<keyword evidence="4 5" id="KW-0472">Membrane</keyword>
<feature type="transmembrane region" description="Helical" evidence="5">
    <location>
        <begin position="139"/>
        <end position="162"/>
    </location>
</feature>
<evidence type="ECO:0000313" key="7">
    <source>
        <dbReference type="Proteomes" id="UP000492821"/>
    </source>
</evidence>
<evidence type="ECO:0000256" key="1">
    <source>
        <dbReference type="ARBA" id="ARBA00004370"/>
    </source>
</evidence>
<accession>A0A7E4VXP8</accession>
<evidence type="ECO:0000313" key="8">
    <source>
        <dbReference type="WBParaSite" id="Pan_g4689.t2"/>
    </source>
</evidence>
<dbReference type="InterPro" id="IPR053071">
    <property type="entry name" value="GPCR1-related_rcpt"/>
</dbReference>
<sequence length="399" mass="45641">MPLYGYVMPLFVTITTITNSFIIVVLSQKHLRTPTNFVLLSMALVDLLTGLTSVPWFLHYYTLKGHLIDKSKGMNEFWCRIHPILSQILPTFAFLTEVPEFMGRYNMRVEFLDRSICFKYYSAWVRDVVGVHLFNSFNYWFRVLLVHFLPCVLLIIFTYKLSRTIKRSESRKRSCLSNSCDFNSTPSAAEASQSRRYSIGANAGRSLYATNRMLSTICLIPAGLIFMIHSLITLGFVVRSADGSQFMINHLYHFLNVLLIVRNLLIVLTSPMQFAIYCSMSEQFRLTVRQLFSTKLLFVAQAQATFHGGKRYSLILVDVETLEHKRNSVAVNRRSFVKRSNIHKSERSVAEKSIVELNQSRSPPLELTKLYSTDSAVPSSSVATTRTVPKVNFPEFSSE</sequence>
<dbReference type="WBParaSite" id="Pan_g4689.t2">
    <property type="protein sequence ID" value="Pan_g4689.t2"/>
    <property type="gene ID" value="Pan_g4689"/>
</dbReference>
<evidence type="ECO:0000256" key="2">
    <source>
        <dbReference type="ARBA" id="ARBA00022692"/>
    </source>
</evidence>
<comment type="subcellular location">
    <subcellularLocation>
        <location evidence="1">Membrane</location>
    </subcellularLocation>
</comment>
<protein>
    <submittedName>
        <fullName evidence="8">G_PROTEIN_RECEP_F1_2 domain-containing protein</fullName>
    </submittedName>
</protein>
<dbReference type="PANTHER" id="PTHR47023:SF1">
    <property type="entry name" value="SEX PEPTIDE RECEPTOR"/>
    <property type="match status" value="1"/>
</dbReference>
<keyword evidence="3 5" id="KW-1133">Transmembrane helix</keyword>
<dbReference type="PRINTS" id="PR00237">
    <property type="entry name" value="GPCRRHODOPSN"/>
</dbReference>
<keyword evidence="7" id="KW-1185">Reference proteome</keyword>
<keyword evidence="2 5" id="KW-0812">Transmembrane</keyword>
<dbReference type="InterPro" id="IPR000276">
    <property type="entry name" value="GPCR_Rhodpsn"/>
</dbReference>
<evidence type="ECO:0000256" key="3">
    <source>
        <dbReference type="ARBA" id="ARBA00022989"/>
    </source>
</evidence>
<dbReference type="Gene3D" id="1.20.1070.10">
    <property type="entry name" value="Rhodopsin 7-helix transmembrane proteins"/>
    <property type="match status" value="2"/>
</dbReference>
<reference evidence="7" key="1">
    <citation type="journal article" date="2013" name="Genetics">
        <title>The draft genome and transcriptome of Panagrellus redivivus are shaped by the harsh demands of a free-living lifestyle.</title>
        <authorList>
            <person name="Srinivasan J."/>
            <person name="Dillman A.R."/>
            <person name="Macchietto M.G."/>
            <person name="Heikkinen L."/>
            <person name="Lakso M."/>
            <person name="Fracchia K.M."/>
            <person name="Antoshechkin I."/>
            <person name="Mortazavi A."/>
            <person name="Wong G."/>
            <person name="Sternberg P.W."/>
        </authorList>
    </citation>
    <scope>NUCLEOTIDE SEQUENCE [LARGE SCALE GENOMIC DNA]</scope>
    <source>
        <strain evidence="7">MT8872</strain>
    </source>
</reference>
<feature type="transmembrane region" description="Helical" evidence="5">
    <location>
        <begin position="257"/>
        <end position="280"/>
    </location>
</feature>
<dbReference type="PANTHER" id="PTHR47023">
    <property type="entry name" value="SEX PEPTIDE RECEPTOR"/>
    <property type="match status" value="1"/>
</dbReference>
<dbReference type="InterPro" id="IPR017452">
    <property type="entry name" value="GPCR_Rhodpsn_7TM"/>
</dbReference>
<feature type="transmembrane region" description="Helical" evidence="5">
    <location>
        <begin position="6"/>
        <end position="26"/>
    </location>
</feature>
<dbReference type="GO" id="GO:0016020">
    <property type="term" value="C:membrane"/>
    <property type="evidence" value="ECO:0007669"/>
    <property type="project" value="UniProtKB-SubCell"/>
</dbReference>
<dbReference type="AlphaFoldDB" id="A0A7E4VXP8"/>
<reference evidence="8" key="2">
    <citation type="submission" date="2020-10" db="UniProtKB">
        <authorList>
            <consortium name="WormBaseParasite"/>
        </authorList>
    </citation>
    <scope>IDENTIFICATION</scope>
</reference>
<evidence type="ECO:0000259" key="6">
    <source>
        <dbReference type="PROSITE" id="PS50262"/>
    </source>
</evidence>
<dbReference type="GO" id="GO:0004930">
    <property type="term" value="F:G protein-coupled receptor activity"/>
    <property type="evidence" value="ECO:0007669"/>
    <property type="project" value="InterPro"/>
</dbReference>
<name>A0A7E4VXP8_PANRE</name>
<feature type="domain" description="G-protein coupled receptors family 1 profile" evidence="6">
    <location>
        <begin position="18"/>
        <end position="105"/>
    </location>
</feature>
<dbReference type="PROSITE" id="PS50262">
    <property type="entry name" value="G_PROTEIN_RECEP_F1_2"/>
    <property type="match status" value="1"/>
</dbReference>
<organism evidence="7 8">
    <name type="scientific">Panagrellus redivivus</name>
    <name type="common">Microworm</name>
    <dbReference type="NCBI Taxonomy" id="6233"/>
    <lineage>
        <taxon>Eukaryota</taxon>
        <taxon>Metazoa</taxon>
        <taxon>Ecdysozoa</taxon>
        <taxon>Nematoda</taxon>
        <taxon>Chromadorea</taxon>
        <taxon>Rhabditida</taxon>
        <taxon>Tylenchina</taxon>
        <taxon>Panagrolaimomorpha</taxon>
        <taxon>Panagrolaimoidea</taxon>
        <taxon>Panagrolaimidae</taxon>
        <taxon>Panagrellus</taxon>
    </lineage>
</organism>
<dbReference type="SUPFAM" id="SSF81321">
    <property type="entry name" value="Family A G protein-coupled receptor-like"/>
    <property type="match status" value="1"/>
</dbReference>
<feature type="transmembrane region" description="Helical" evidence="5">
    <location>
        <begin position="214"/>
        <end position="237"/>
    </location>
</feature>
<proteinExistence type="predicted"/>
<evidence type="ECO:0000256" key="5">
    <source>
        <dbReference type="SAM" id="Phobius"/>
    </source>
</evidence>
<dbReference type="Proteomes" id="UP000492821">
    <property type="component" value="Unassembled WGS sequence"/>
</dbReference>
<evidence type="ECO:0000256" key="4">
    <source>
        <dbReference type="ARBA" id="ARBA00023136"/>
    </source>
</evidence>
<feature type="transmembrane region" description="Helical" evidence="5">
    <location>
        <begin position="38"/>
        <end position="58"/>
    </location>
</feature>